<evidence type="ECO:0000313" key="2">
    <source>
        <dbReference type="EMBL" id="KAL0441574.1"/>
    </source>
</evidence>
<protein>
    <submittedName>
        <fullName evidence="2">F-box/kelch-repeat protein</fullName>
    </submittedName>
</protein>
<dbReference type="Gene3D" id="1.20.1280.50">
    <property type="match status" value="1"/>
</dbReference>
<dbReference type="PANTHER" id="PTHR46407">
    <property type="entry name" value="OS02G0208700 PROTEIN"/>
    <property type="match status" value="1"/>
</dbReference>
<dbReference type="GO" id="GO:2000762">
    <property type="term" value="P:regulation of phenylpropanoid metabolic process"/>
    <property type="evidence" value="ECO:0007669"/>
    <property type="project" value="InterPro"/>
</dbReference>
<comment type="caution">
    <text evidence="2">The sequence shown here is derived from an EMBL/GenBank/DDBJ whole genome shotgun (WGS) entry which is preliminary data.</text>
</comment>
<reference evidence="2" key="1">
    <citation type="submission" date="2020-06" db="EMBL/GenBank/DDBJ databases">
        <authorList>
            <person name="Li T."/>
            <person name="Hu X."/>
            <person name="Zhang T."/>
            <person name="Song X."/>
            <person name="Zhang H."/>
            <person name="Dai N."/>
            <person name="Sheng W."/>
            <person name="Hou X."/>
            <person name="Wei L."/>
        </authorList>
    </citation>
    <scope>NUCLEOTIDE SEQUENCE</scope>
    <source>
        <strain evidence="2">G02</strain>
        <tissue evidence="2">Leaf</tissue>
    </source>
</reference>
<gene>
    <name evidence="2" type="ORF">Sradi_0096300</name>
</gene>
<dbReference type="InterPro" id="IPR036047">
    <property type="entry name" value="F-box-like_dom_sf"/>
</dbReference>
<dbReference type="InterPro" id="IPR044595">
    <property type="entry name" value="KMD1-4"/>
</dbReference>
<sequence>MDLIPGLPDDLGLECLVRVPHQYFSSVSSVCRSWKRWIELPEFWRHRKASGLTRKVIVMAQARVDPTRGLGAKKHAVASTPVYRLTICEPETGYWAELPPVPGHPGGLPMFSISWGWAEPDGSGRVEPGDLGGFKWCVHLQFFHVASRGRHSGV</sequence>
<dbReference type="AlphaFoldDB" id="A0AAW2WI68"/>
<organism evidence="2">
    <name type="scientific">Sesamum radiatum</name>
    <name type="common">Black benniseed</name>
    <dbReference type="NCBI Taxonomy" id="300843"/>
    <lineage>
        <taxon>Eukaryota</taxon>
        <taxon>Viridiplantae</taxon>
        <taxon>Streptophyta</taxon>
        <taxon>Embryophyta</taxon>
        <taxon>Tracheophyta</taxon>
        <taxon>Spermatophyta</taxon>
        <taxon>Magnoliopsida</taxon>
        <taxon>eudicotyledons</taxon>
        <taxon>Gunneridae</taxon>
        <taxon>Pentapetalae</taxon>
        <taxon>asterids</taxon>
        <taxon>lamiids</taxon>
        <taxon>Lamiales</taxon>
        <taxon>Pedaliaceae</taxon>
        <taxon>Sesamum</taxon>
    </lineage>
</organism>
<feature type="domain" description="F-box" evidence="1">
    <location>
        <begin position="5"/>
        <end position="46"/>
    </location>
</feature>
<name>A0AAW2WI68_SESRA</name>
<dbReference type="PANTHER" id="PTHR46407:SF3">
    <property type="entry name" value="OS02G0208700 PROTEIN"/>
    <property type="match status" value="1"/>
</dbReference>
<dbReference type="SUPFAM" id="SSF81383">
    <property type="entry name" value="F-box domain"/>
    <property type="match status" value="1"/>
</dbReference>
<dbReference type="CDD" id="cd22152">
    <property type="entry name" value="F-box_AtAFR-like"/>
    <property type="match status" value="1"/>
</dbReference>
<dbReference type="GO" id="GO:0080037">
    <property type="term" value="P:negative regulation of cytokinin-activated signaling pathway"/>
    <property type="evidence" value="ECO:0007669"/>
    <property type="project" value="InterPro"/>
</dbReference>
<dbReference type="Pfam" id="PF00646">
    <property type="entry name" value="F-box"/>
    <property type="match status" value="1"/>
</dbReference>
<dbReference type="InterPro" id="IPR001810">
    <property type="entry name" value="F-box_dom"/>
</dbReference>
<reference evidence="2" key="2">
    <citation type="journal article" date="2024" name="Plant">
        <title>Genomic evolution and insights into agronomic trait innovations of Sesamum species.</title>
        <authorList>
            <person name="Miao H."/>
            <person name="Wang L."/>
            <person name="Qu L."/>
            <person name="Liu H."/>
            <person name="Sun Y."/>
            <person name="Le M."/>
            <person name="Wang Q."/>
            <person name="Wei S."/>
            <person name="Zheng Y."/>
            <person name="Lin W."/>
            <person name="Duan Y."/>
            <person name="Cao H."/>
            <person name="Xiong S."/>
            <person name="Wang X."/>
            <person name="Wei L."/>
            <person name="Li C."/>
            <person name="Ma Q."/>
            <person name="Ju M."/>
            <person name="Zhao R."/>
            <person name="Li G."/>
            <person name="Mu C."/>
            <person name="Tian Q."/>
            <person name="Mei H."/>
            <person name="Zhang T."/>
            <person name="Gao T."/>
            <person name="Zhang H."/>
        </authorList>
    </citation>
    <scope>NUCLEOTIDE SEQUENCE</scope>
    <source>
        <strain evidence="2">G02</strain>
    </source>
</reference>
<accession>A0AAW2WI68</accession>
<proteinExistence type="predicted"/>
<evidence type="ECO:0000259" key="1">
    <source>
        <dbReference type="Pfam" id="PF00646"/>
    </source>
</evidence>
<dbReference type="EMBL" id="JACGWJ010000001">
    <property type="protein sequence ID" value="KAL0441574.1"/>
    <property type="molecule type" value="Genomic_DNA"/>
</dbReference>